<comment type="caution">
    <text evidence="1">The sequence shown here is derived from an EMBL/GenBank/DDBJ whole genome shotgun (WGS) entry which is preliminary data.</text>
</comment>
<sequence>MDPGTWGWAEYNEPVRISIEEINSNDPTQINLKIGQRFAHPLYEYRMQIVKIEVYEDDSENKPAYYSNAFIFVKPYFQKESNNIIELGEYEIRPREINDGKWFLIK</sequence>
<name>A0ABU8HY59_9BACI</name>
<dbReference type="Proteomes" id="UP001365619">
    <property type="component" value="Unassembled WGS sequence"/>
</dbReference>
<dbReference type="RefSeq" id="WP_185913830.1">
    <property type="nucleotide sequence ID" value="NZ_JBBAGV010000009.1"/>
</dbReference>
<gene>
    <name evidence="1" type="ORF">WBS43_21720</name>
</gene>
<keyword evidence="2" id="KW-1185">Reference proteome</keyword>
<evidence type="ECO:0000313" key="2">
    <source>
        <dbReference type="Proteomes" id="UP001365619"/>
    </source>
</evidence>
<organism evidence="1 2">
    <name type="scientific">Bacillus luti</name>
    <dbReference type="NCBI Taxonomy" id="2026191"/>
    <lineage>
        <taxon>Bacteria</taxon>
        <taxon>Bacillati</taxon>
        <taxon>Bacillota</taxon>
        <taxon>Bacilli</taxon>
        <taxon>Bacillales</taxon>
        <taxon>Bacillaceae</taxon>
        <taxon>Bacillus</taxon>
        <taxon>Bacillus cereus group</taxon>
    </lineage>
</organism>
<reference evidence="1 2" key="1">
    <citation type="submission" date="2024-03" db="EMBL/GenBank/DDBJ databases">
        <title>A Rare Waterborne Outbreak of Bacillus cereus in China: Epidemiologic Survey, Genomic Insights and Virulence Characteristics.</title>
        <authorList>
            <person name="Wang S."/>
        </authorList>
    </citation>
    <scope>NUCLEOTIDE SEQUENCE [LARGE SCALE GENOMIC DNA]</scope>
    <source>
        <strain evidence="1 2">BC008</strain>
    </source>
</reference>
<proteinExistence type="predicted"/>
<dbReference type="EMBL" id="JBBAGW010000009">
    <property type="protein sequence ID" value="MEI5931340.1"/>
    <property type="molecule type" value="Genomic_DNA"/>
</dbReference>
<accession>A0ABU8HY59</accession>
<evidence type="ECO:0000313" key="1">
    <source>
        <dbReference type="EMBL" id="MEI5931340.1"/>
    </source>
</evidence>
<protein>
    <submittedName>
        <fullName evidence="1">Uncharacterized protein</fullName>
    </submittedName>
</protein>